<dbReference type="GO" id="GO:0005737">
    <property type="term" value="C:cytoplasm"/>
    <property type="evidence" value="ECO:0007669"/>
    <property type="project" value="TreeGrafter"/>
</dbReference>
<dbReference type="PANTHER" id="PTHR47886:SF1">
    <property type="entry name" value="CYSTATIN-11"/>
    <property type="match status" value="1"/>
</dbReference>
<dbReference type="Pfam" id="PF00031">
    <property type="entry name" value="Cystatin"/>
    <property type="match status" value="1"/>
</dbReference>
<dbReference type="GO" id="GO:0005634">
    <property type="term" value="C:nucleus"/>
    <property type="evidence" value="ECO:0007669"/>
    <property type="project" value="TreeGrafter"/>
</dbReference>
<keyword evidence="4" id="KW-1185">Reference proteome</keyword>
<evidence type="ECO:0000313" key="4">
    <source>
        <dbReference type="Proteomes" id="UP000694520"/>
    </source>
</evidence>
<organism evidence="3 4">
    <name type="scientific">Bos mutus grunniens</name>
    <name type="common">Wild yak</name>
    <name type="synonym">Bos grunniens</name>
    <dbReference type="NCBI Taxonomy" id="30521"/>
    <lineage>
        <taxon>Eukaryota</taxon>
        <taxon>Metazoa</taxon>
        <taxon>Chordata</taxon>
        <taxon>Craniata</taxon>
        <taxon>Vertebrata</taxon>
        <taxon>Euteleostomi</taxon>
        <taxon>Mammalia</taxon>
        <taxon>Eutheria</taxon>
        <taxon>Laurasiatheria</taxon>
        <taxon>Artiodactyla</taxon>
        <taxon>Ruminantia</taxon>
        <taxon>Pecora</taxon>
        <taxon>Bovidae</taxon>
        <taxon>Bovinae</taxon>
        <taxon>Bos</taxon>
    </lineage>
</organism>
<dbReference type="GO" id="GO:0061827">
    <property type="term" value="C:sperm head"/>
    <property type="evidence" value="ECO:0007669"/>
    <property type="project" value="TreeGrafter"/>
</dbReference>
<dbReference type="Ensembl" id="ENSBGRT00000013874.1">
    <property type="protein sequence ID" value="ENSBGRP00000012033.1"/>
    <property type="gene ID" value="ENSBGRG00000007520.1"/>
</dbReference>
<evidence type="ECO:0000313" key="3">
    <source>
        <dbReference type="Ensembl" id="ENSBGRP00000012000.1"/>
    </source>
</evidence>
<keyword evidence="1" id="KW-0732">Signal</keyword>
<name>A0A8B9WV52_BOSMU</name>
<dbReference type="Proteomes" id="UP000694520">
    <property type="component" value="Chromosome 12"/>
</dbReference>
<evidence type="ECO:0000256" key="1">
    <source>
        <dbReference type="SAM" id="SignalP"/>
    </source>
</evidence>
<protein>
    <recommendedName>
        <fullName evidence="2">Cystatin domain-containing protein</fullName>
    </recommendedName>
</protein>
<dbReference type="GO" id="GO:0004869">
    <property type="term" value="F:cysteine-type endopeptidase inhibitor activity"/>
    <property type="evidence" value="ECO:0007669"/>
    <property type="project" value="InterPro"/>
</dbReference>
<evidence type="ECO:0000259" key="2">
    <source>
        <dbReference type="Pfam" id="PF00031"/>
    </source>
</evidence>
<dbReference type="InterPro" id="IPR000010">
    <property type="entry name" value="Cystatin_dom"/>
</dbReference>
<dbReference type="PANTHER" id="PTHR47886">
    <property type="entry name" value="CYSTATIN-11"/>
    <property type="match status" value="1"/>
</dbReference>
<dbReference type="InterPro" id="IPR042930">
    <property type="entry name" value="CST11"/>
</dbReference>
<reference evidence="3" key="2">
    <citation type="submission" date="2025-05" db="UniProtKB">
        <authorList>
            <consortium name="Ensembl"/>
        </authorList>
    </citation>
    <scope>IDENTIFICATION</scope>
</reference>
<feature type="chain" id="PRO_5044670156" description="Cystatin domain-containing protein" evidence="1">
    <location>
        <begin position="22"/>
        <end position="178"/>
    </location>
</feature>
<dbReference type="GO" id="GO:0050829">
    <property type="term" value="P:defense response to Gram-negative bacterium"/>
    <property type="evidence" value="ECO:0007669"/>
    <property type="project" value="InterPro"/>
</dbReference>
<dbReference type="SUPFAM" id="SSF54403">
    <property type="entry name" value="Cystatin/monellin"/>
    <property type="match status" value="1"/>
</dbReference>
<dbReference type="GeneTree" id="ENSGT00910000144356"/>
<accession>A0A8B9WV52</accession>
<proteinExistence type="predicted"/>
<dbReference type="Ensembl" id="ENSBGRT00000013837.1">
    <property type="protein sequence ID" value="ENSBGRP00000012000.1"/>
    <property type="gene ID" value="ENSBGRG00000007520.1"/>
</dbReference>
<dbReference type="Gene3D" id="3.10.450.10">
    <property type="match status" value="1"/>
</dbReference>
<reference evidence="3" key="1">
    <citation type="submission" date="2019-05" db="EMBL/GenBank/DDBJ databases">
        <authorList>
            <person name="Zhang S."/>
            <person name="Liu J."/>
        </authorList>
    </citation>
    <scope>NUCLEOTIDE SEQUENCE [LARGE SCALE GENOMIC DNA]</scope>
</reference>
<feature type="signal peptide" evidence="1">
    <location>
        <begin position="1"/>
        <end position="21"/>
    </location>
</feature>
<sequence>MMARPWQGPRLLLAIVGALVALSYQSKRKTFILVYEVPVSDPVVVTTTDFLTTDFNKKNKDLYNFRIVRVLKAVKRLTDHLEYQVNLEMRRTTCLKSELTNCSFQEGKLYKVLGMSTRKGSLPGALLLRFWKNDGEAGGPDGGAEVAELQGRAEPSDPRQIAGYNNILAAGGLCWCTH</sequence>
<dbReference type="GO" id="GO:0036126">
    <property type="term" value="C:sperm flagellum"/>
    <property type="evidence" value="ECO:0007669"/>
    <property type="project" value="TreeGrafter"/>
</dbReference>
<feature type="domain" description="Cystatin" evidence="2">
    <location>
        <begin position="35"/>
        <end position="107"/>
    </location>
</feature>
<dbReference type="InterPro" id="IPR046350">
    <property type="entry name" value="Cystatin_sf"/>
</dbReference>
<dbReference type="AlphaFoldDB" id="A0A8B9WV52"/>